<feature type="binding site" evidence="7">
    <location>
        <position position="391"/>
    </location>
    <ligand>
        <name>Mg(2+)</name>
        <dbReference type="ChEBI" id="CHEBI:18420"/>
        <label>1</label>
    </ligand>
</feature>
<evidence type="ECO:0000256" key="5">
    <source>
        <dbReference type="ARBA" id="ARBA00023146"/>
    </source>
</evidence>
<dbReference type="InterPro" id="IPR002313">
    <property type="entry name" value="Lys-tRNA-ligase_II"/>
</dbReference>
<keyword evidence="1 7" id="KW-0436">Ligase</keyword>
<dbReference type="PATRIC" id="fig|1618373.3.peg.271"/>
<dbReference type="PROSITE" id="PS50862">
    <property type="entry name" value="AA_TRNA_LIGASE_II"/>
    <property type="match status" value="1"/>
</dbReference>
<dbReference type="EC" id="6.1.1.6" evidence="7"/>
<keyword evidence="3 7" id="KW-0547">Nucleotide-binding</keyword>
<keyword evidence="7" id="KW-0648">Protein biosynthesis</keyword>
<dbReference type="PANTHER" id="PTHR42918:SF15">
    <property type="entry name" value="LYSINE--TRNA LIGASE, CHLOROPLASTIC_MITOCHONDRIAL"/>
    <property type="match status" value="1"/>
</dbReference>
<reference evidence="10 11" key="1">
    <citation type="journal article" date="2015" name="Nature">
        <title>rRNA introns, odd ribosomes, and small enigmatic genomes across a large radiation of phyla.</title>
        <authorList>
            <person name="Brown C.T."/>
            <person name="Hug L.A."/>
            <person name="Thomas B.C."/>
            <person name="Sharon I."/>
            <person name="Castelle C.J."/>
            <person name="Singh A."/>
            <person name="Wilkins M.J."/>
            <person name="Williams K.H."/>
            <person name="Banfield J.F."/>
        </authorList>
    </citation>
    <scope>NUCLEOTIDE SEQUENCE [LARGE SCALE GENOMIC DNA]</scope>
</reference>
<dbReference type="GO" id="GO:0000287">
    <property type="term" value="F:magnesium ion binding"/>
    <property type="evidence" value="ECO:0007669"/>
    <property type="project" value="UniProtKB-UniRule"/>
</dbReference>
<evidence type="ECO:0000259" key="9">
    <source>
        <dbReference type="PROSITE" id="PS50862"/>
    </source>
</evidence>
<comment type="cofactor">
    <cofactor evidence="7 8">
        <name>Mg(2+)</name>
        <dbReference type="ChEBI" id="CHEBI:18420"/>
    </cofactor>
    <text evidence="7 8">Binds 3 Mg(2+) ions per subunit.</text>
</comment>
<dbReference type="InterPro" id="IPR004365">
    <property type="entry name" value="NA-bd_OB_tRNA"/>
</dbReference>
<dbReference type="NCBIfam" id="NF001756">
    <property type="entry name" value="PRK00484.1"/>
    <property type="match status" value="1"/>
</dbReference>
<evidence type="ECO:0000313" key="11">
    <source>
        <dbReference type="Proteomes" id="UP000034772"/>
    </source>
</evidence>
<dbReference type="InterPro" id="IPR018149">
    <property type="entry name" value="Lys-tRNA-synth_II_C"/>
</dbReference>
<dbReference type="GO" id="GO:0006430">
    <property type="term" value="P:lysyl-tRNA aminoacylation"/>
    <property type="evidence" value="ECO:0007669"/>
    <property type="project" value="UniProtKB-UniRule"/>
</dbReference>
<accession>A0A0G1TZG9</accession>
<dbReference type="CDD" id="cd04322">
    <property type="entry name" value="LysRS_N"/>
    <property type="match status" value="1"/>
</dbReference>
<dbReference type="Proteomes" id="UP000034772">
    <property type="component" value="Unassembled WGS sequence"/>
</dbReference>
<comment type="catalytic activity">
    <reaction evidence="6 7 8">
        <text>tRNA(Lys) + L-lysine + ATP = L-lysyl-tRNA(Lys) + AMP + diphosphate</text>
        <dbReference type="Rhea" id="RHEA:20792"/>
        <dbReference type="Rhea" id="RHEA-COMP:9696"/>
        <dbReference type="Rhea" id="RHEA-COMP:9697"/>
        <dbReference type="ChEBI" id="CHEBI:30616"/>
        <dbReference type="ChEBI" id="CHEBI:32551"/>
        <dbReference type="ChEBI" id="CHEBI:33019"/>
        <dbReference type="ChEBI" id="CHEBI:78442"/>
        <dbReference type="ChEBI" id="CHEBI:78529"/>
        <dbReference type="ChEBI" id="CHEBI:456215"/>
        <dbReference type="EC" id="6.1.1.6"/>
    </reaction>
</comment>
<evidence type="ECO:0000256" key="6">
    <source>
        <dbReference type="ARBA" id="ARBA00048573"/>
    </source>
</evidence>
<dbReference type="PANTHER" id="PTHR42918">
    <property type="entry name" value="LYSYL-TRNA SYNTHETASE"/>
    <property type="match status" value="1"/>
</dbReference>
<evidence type="ECO:0000313" key="10">
    <source>
        <dbReference type="EMBL" id="KKU87179.1"/>
    </source>
</evidence>
<feature type="domain" description="Aminoacyl-transfer RNA synthetases class-II family profile" evidence="9">
    <location>
        <begin position="169"/>
        <end position="479"/>
    </location>
</feature>
<dbReference type="SUPFAM" id="SSF55681">
    <property type="entry name" value="Class II aaRS and biotin synthetases"/>
    <property type="match status" value="1"/>
</dbReference>
<dbReference type="GO" id="GO:0004824">
    <property type="term" value="F:lysine-tRNA ligase activity"/>
    <property type="evidence" value="ECO:0007669"/>
    <property type="project" value="UniProtKB-UniRule"/>
</dbReference>
<keyword evidence="4 7" id="KW-0067">ATP-binding</keyword>
<name>A0A0G1TZG9_9BACT</name>
<dbReference type="SUPFAM" id="SSF50249">
    <property type="entry name" value="Nucleic acid-binding proteins"/>
    <property type="match status" value="1"/>
</dbReference>
<organism evidence="10 11">
    <name type="scientific">Candidatus Beckwithbacteria bacterium GW2011_GWC2_47_9</name>
    <dbReference type="NCBI Taxonomy" id="1618373"/>
    <lineage>
        <taxon>Bacteria</taxon>
        <taxon>Candidatus Beckwithiibacteriota</taxon>
    </lineage>
</organism>
<dbReference type="InterPro" id="IPR006195">
    <property type="entry name" value="aa-tRNA-synth_II"/>
</dbReference>
<feature type="binding site" evidence="7">
    <location>
        <position position="398"/>
    </location>
    <ligand>
        <name>Mg(2+)</name>
        <dbReference type="ChEBI" id="CHEBI:18420"/>
        <label>1</label>
    </ligand>
</feature>
<dbReference type="GO" id="GO:0005829">
    <property type="term" value="C:cytosol"/>
    <property type="evidence" value="ECO:0007669"/>
    <property type="project" value="TreeGrafter"/>
</dbReference>
<evidence type="ECO:0000256" key="8">
    <source>
        <dbReference type="RuleBase" id="RU000336"/>
    </source>
</evidence>
<gene>
    <name evidence="7" type="primary">lysS</name>
    <name evidence="10" type="ORF">UY17_C0026G0001</name>
</gene>
<dbReference type="GO" id="GO:0000049">
    <property type="term" value="F:tRNA binding"/>
    <property type="evidence" value="ECO:0007669"/>
    <property type="project" value="TreeGrafter"/>
</dbReference>
<evidence type="ECO:0000256" key="4">
    <source>
        <dbReference type="ARBA" id="ARBA00022840"/>
    </source>
</evidence>
<dbReference type="InterPro" id="IPR012340">
    <property type="entry name" value="NA-bd_OB-fold"/>
</dbReference>
<dbReference type="Pfam" id="PF00152">
    <property type="entry name" value="tRNA-synt_2"/>
    <property type="match status" value="1"/>
</dbReference>
<sequence length="482" mass="55107">MGLPIEQLIKVRKDKLAALKQLGIDVNPPVYSKDQTVTAIKVIGKTANVAGRIRGYRLHGNLCFFDLQDESDQIQVMVSAKDIGEKTFGMIKLLDVGDFVGVSGMVFKTKAGEITIKSEAITFLSKALHPLPDTWFGLKDTEERFRKRYVDTLMNPQVKAVFDKRWATEKAIRQYLWDQGYNEVETPVLQNLYGGTNARPFTTHLNALDIDMYLRVAPELYLKRLIVGGYEKVFEIARNFRNEGLDLSHQPEFTMMEFYEAYADYHKIMDVTEGLIKFVAKNVNKSFQLKIGQYDVDLSGKWARITIDEALKKYLKIDWEKITDAEVKDILKKNKLKVPGVYTKNKALFTIFDHLVTDKLVEPTWVIDYPTDVSPLSKVHRSRPGRAERFEGYIGGREICDGWSEIVSPIEQRERFETEQKNLKAGDEEAQPLDEEFLEALSYGCPPLGGIGIGIDRLVMFLTNTWSIKEVIPFPLMRPRGK</sequence>
<dbReference type="PRINTS" id="PR00982">
    <property type="entry name" value="TRNASYNTHLYS"/>
</dbReference>
<proteinExistence type="inferred from homology"/>
<keyword evidence="7" id="KW-0963">Cytoplasm</keyword>
<dbReference type="NCBIfam" id="TIGR00499">
    <property type="entry name" value="lysS_bact"/>
    <property type="match status" value="1"/>
</dbReference>
<keyword evidence="5 7" id="KW-0030">Aminoacyl-tRNA synthetase</keyword>
<dbReference type="Gene3D" id="3.30.930.10">
    <property type="entry name" value="Bira Bifunctional Protein, Domain 2"/>
    <property type="match status" value="1"/>
</dbReference>
<comment type="subcellular location">
    <subcellularLocation>
        <location evidence="7">Cytoplasm</location>
    </subcellularLocation>
</comment>
<dbReference type="InterPro" id="IPR045864">
    <property type="entry name" value="aa-tRNA-synth_II/BPL/LPL"/>
</dbReference>
<dbReference type="InterPro" id="IPR004364">
    <property type="entry name" value="Aa-tRNA-synt_II"/>
</dbReference>
<dbReference type="InterPro" id="IPR044136">
    <property type="entry name" value="Lys-tRNA-ligase_II_N"/>
</dbReference>
<keyword evidence="7 8" id="KW-0460">Magnesium</keyword>
<feature type="binding site" evidence="7">
    <location>
        <position position="398"/>
    </location>
    <ligand>
        <name>Mg(2+)</name>
        <dbReference type="ChEBI" id="CHEBI:18420"/>
        <label>2</label>
    </ligand>
</feature>
<dbReference type="EMBL" id="LCOZ01000026">
    <property type="protein sequence ID" value="KKU87179.1"/>
    <property type="molecule type" value="Genomic_DNA"/>
</dbReference>
<comment type="caution">
    <text evidence="10">The sequence shown here is derived from an EMBL/GenBank/DDBJ whole genome shotgun (WGS) entry which is preliminary data.</text>
</comment>
<dbReference type="CDD" id="cd00775">
    <property type="entry name" value="LysRS_core"/>
    <property type="match status" value="1"/>
</dbReference>
<dbReference type="AlphaFoldDB" id="A0A0G1TZG9"/>
<dbReference type="Pfam" id="PF01336">
    <property type="entry name" value="tRNA_anti-codon"/>
    <property type="match status" value="1"/>
</dbReference>
<keyword evidence="2 7" id="KW-0479">Metal-binding</keyword>
<evidence type="ECO:0000256" key="2">
    <source>
        <dbReference type="ARBA" id="ARBA00022723"/>
    </source>
</evidence>
<evidence type="ECO:0000256" key="3">
    <source>
        <dbReference type="ARBA" id="ARBA00022741"/>
    </source>
</evidence>
<comment type="similarity">
    <text evidence="7">Belongs to the class-II aminoacyl-tRNA synthetase family.</text>
</comment>
<dbReference type="GO" id="GO:0005524">
    <property type="term" value="F:ATP binding"/>
    <property type="evidence" value="ECO:0007669"/>
    <property type="project" value="UniProtKB-UniRule"/>
</dbReference>
<dbReference type="HAMAP" id="MF_00252">
    <property type="entry name" value="Lys_tRNA_synth_class2"/>
    <property type="match status" value="1"/>
</dbReference>
<evidence type="ECO:0000256" key="1">
    <source>
        <dbReference type="ARBA" id="ARBA00022598"/>
    </source>
</evidence>
<dbReference type="Gene3D" id="2.40.50.140">
    <property type="entry name" value="Nucleic acid-binding proteins"/>
    <property type="match status" value="1"/>
</dbReference>
<evidence type="ECO:0000256" key="7">
    <source>
        <dbReference type="HAMAP-Rule" id="MF_00252"/>
    </source>
</evidence>
<comment type="subunit">
    <text evidence="7">Homodimer.</text>
</comment>
<protein>
    <recommendedName>
        <fullName evidence="7">Lysine--tRNA ligase</fullName>
        <ecNumber evidence="7">6.1.1.6</ecNumber>
    </recommendedName>
    <alternativeName>
        <fullName evidence="7">Lysyl-tRNA synthetase</fullName>
        <shortName evidence="7">LysRS</shortName>
    </alternativeName>
</protein>